<feature type="coiled-coil region" evidence="1">
    <location>
        <begin position="95"/>
        <end position="122"/>
    </location>
</feature>
<keyword evidence="1" id="KW-0175">Coiled coil</keyword>
<sequence length="165" mass="20813">MDSKSFKRTLYPQWHKKYVSSNPELEKKVRQFQKEASERKKQELEKLKKKRLDEYTFIDDKQYYFTWDDFQNYLVNSDFNIEKCYIPNIIEKEKHEEGERLKREEEERLKREEEERKQLEYLQNYQERDYLDYFYEGEPFIVSDSEENYNYSDKEVNYWSDDNLY</sequence>
<reference evidence="2" key="1">
    <citation type="journal article" date="2020" name="Nature">
        <title>Giant virus diversity and host interactions through global metagenomics.</title>
        <authorList>
            <person name="Schulz F."/>
            <person name="Roux S."/>
            <person name="Paez-Espino D."/>
            <person name="Jungbluth S."/>
            <person name="Walsh D.A."/>
            <person name="Denef V.J."/>
            <person name="McMahon K.D."/>
            <person name="Konstantinidis K.T."/>
            <person name="Eloe-Fadrosh E.A."/>
            <person name="Kyrpides N.C."/>
            <person name="Woyke T."/>
        </authorList>
    </citation>
    <scope>NUCLEOTIDE SEQUENCE</scope>
    <source>
        <strain evidence="2">GVMAG-S-1017745-26</strain>
    </source>
</reference>
<evidence type="ECO:0000313" key="2">
    <source>
        <dbReference type="EMBL" id="QHU35069.1"/>
    </source>
</evidence>
<accession>A0A6C0LWD6</accession>
<organism evidence="2">
    <name type="scientific">viral metagenome</name>
    <dbReference type="NCBI Taxonomy" id="1070528"/>
    <lineage>
        <taxon>unclassified sequences</taxon>
        <taxon>metagenomes</taxon>
        <taxon>organismal metagenomes</taxon>
    </lineage>
</organism>
<dbReference type="EMBL" id="MN740583">
    <property type="protein sequence ID" value="QHU35069.1"/>
    <property type="molecule type" value="Genomic_DNA"/>
</dbReference>
<proteinExistence type="predicted"/>
<dbReference type="AlphaFoldDB" id="A0A6C0LWD6"/>
<evidence type="ECO:0000256" key="1">
    <source>
        <dbReference type="SAM" id="Coils"/>
    </source>
</evidence>
<feature type="coiled-coil region" evidence="1">
    <location>
        <begin position="22"/>
        <end position="54"/>
    </location>
</feature>
<name>A0A6C0LWD6_9ZZZZ</name>
<protein>
    <submittedName>
        <fullName evidence="2">Uncharacterized protein</fullName>
    </submittedName>
</protein>